<dbReference type="CDD" id="cd02208">
    <property type="entry name" value="cupin_RmlC-like"/>
    <property type="match status" value="1"/>
</dbReference>
<dbReference type="Pfam" id="PF12833">
    <property type="entry name" value="HTH_18"/>
    <property type="match status" value="1"/>
</dbReference>
<reference evidence="5 6" key="1">
    <citation type="submission" date="2020-08" db="EMBL/GenBank/DDBJ databases">
        <title>Genome public.</title>
        <authorList>
            <person name="Liu C."/>
            <person name="Sun Q."/>
        </authorList>
    </citation>
    <scope>NUCLEOTIDE SEQUENCE [LARGE SCALE GENOMIC DNA]</scope>
    <source>
        <strain evidence="5 6">NSJ-56</strain>
    </source>
</reference>
<dbReference type="PANTHER" id="PTHR43280:SF2">
    <property type="entry name" value="HTH-TYPE TRANSCRIPTIONAL REGULATOR EXSA"/>
    <property type="match status" value="1"/>
</dbReference>
<dbReference type="SUPFAM" id="SSF51182">
    <property type="entry name" value="RmlC-like cupins"/>
    <property type="match status" value="1"/>
</dbReference>
<dbReference type="Gene3D" id="1.10.10.60">
    <property type="entry name" value="Homeodomain-like"/>
    <property type="match status" value="1"/>
</dbReference>
<feature type="domain" description="HTH araC/xylS-type" evidence="4">
    <location>
        <begin position="187"/>
        <end position="285"/>
    </location>
</feature>
<dbReference type="InterPro" id="IPR009057">
    <property type="entry name" value="Homeodomain-like_sf"/>
</dbReference>
<dbReference type="InterPro" id="IPR018060">
    <property type="entry name" value="HTH_AraC"/>
</dbReference>
<dbReference type="PANTHER" id="PTHR43280">
    <property type="entry name" value="ARAC-FAMILY TRANSCRIPTIONAL REGULATOR"/>
    <property type="match status" value="1"/>
</dbReference>
<evidence type="ECO:0000313" key="6">
    <source>
        <dbReference type="Proteomes" id="UP000646484"/>
    </source>
</evidence>
<dbReference type="Proteomes" id="UP000646484">
    <property type="component" value="Unassembled WGS sequence"/>
</dbReference>
<gene>
    <name evidence="5" type="ORF">H8S64_13550</name>
</gene>
<protein>
    <submittedName>
        <fullName evidence="5">Helix-turn-helix domain-containing protein</fullName>
    </submittedName>
</protein>
<evidence type="ECO:0000256" key="2">
    <source>
        <dbReference type="ARBA" id="ARBA00023125"/>
    </source>
</evidence>
<dbReference type="InterPro" id="IPR011051">
    <property type="entry name" value="RmlC_Cupin_sf"/>
</dbReference>
<dbReference type="SUPFAM" id="SSF46689">
    <property type="entry name" value="Homeodomain-like"/>
    <property type="match status" value="1"/>
</dbReference>
<keyword evidence="3" id="KW-0804">Transcription</keyword>
<dbReference type="RefSeq" id="WP_186976609.1">
    <property type="nucleotide sequence ID" value="NZ_JACOOH010000005.1"/>
</dbReference>
<keyword evidence="6" id="KW-1185">Reference proteome</keyword>
<keyword evidence="2" id="KW-0238">DNA-binding</keyword>
<sequence length="287" mass="33437">MNNKIIEHPSCHSVDNLNKPQIETVSIPKGTTGCLELNHNEVAFFLEGRLKFIFGNFHEHESKKGQILFLPVGERYFYRAPANAIVMVFRLHGPLKLCDNYPVEKLYGAKAFVTGNNCKPLKEKLNMLQINSHLWHFLDGINNCLTDGINCNYYFELKIKEFFLLLRTYYTKEEIHDFFQQILTKDTIFSEFVRLNSKRFRTVTEIADAMNLSPKQFAKKFVEIFKETPYQWMKANKAKVIQDEITSTNKPFKQIAYENEFSTIAQFTKFCKKEIGKTPSSIRASVE</sequence>
<name>A0ABR7D2H3_9BACT</name>
<comment type="caution">
    <text evidence="5">The sequence shown here is derived from an EMBL/GenBank/DDBJ whole genome shotgun (WGS) entry which is preliminary data.</text>
</comment>
<dbReference type="SMART" id="SM00342">
    <property type="entry name" value="HTH_ARAC"/>
    <property type="match status" value="1"/>
</dbReference>
<evidence type="ECO:0000259" key="4">
    <source>
        <dbReference type="PROSITE" id="PS01124"/>
    </source>
</evidence>
<evidence type="ECO:0000256" key="3">
    <source>
        <dbReference type="ARBA" id="ARBA00023163"/>
    </source>
</evidence>
<accession>A0ABR7D2H3</accession>
<dbReference type="EMBL" id="JACOOH010000005">
    <property type="protein sequence ID" value="MBC5622128.1"/>
    <property type="molecule type" value="Genomic_DNA"/>
</dbReference>
<evidence type="ECO:0000256" key="1">
    <source>
        <dbReference type="ARBA" id="ARBA00023015"/>
    </source>
</evidence>
<evidence type="ECO:0000313" key="5">
    <source>
        <dbReference type="EMBL" id="MBC5622128.1"/>
    </source>
</evidence>
<dbReference type="PROSITE" id="PS01124">
    <property type="entry name" value="HTH_ARAC_FAMILY_2"/>
    <property type="match status" value="1"/>
</dbReference>
<organism evidence="5 6">
    <name type="scientific">Butyricimonas hominis</name>
    <dbReference type="NCBI Taxonomy" id="2763032"/>
    <lineage>
        <taxon>Bacteria</taxon>
        <taxon>Pseudomonadati</taxon>
        <taxon>Bacteroidota</taxon>
        <taxon>Bacteroidia</taxon>
        <taxon>Bacteroidales</taxon>
        <taxon>Odoribacteraceae</taxon>
        <taxon>Butyricimonas</taxon>
    </lineage>
</organism>
<keyword evidence="1" id="KW-0805">Transcription regulation</keyword>
<proteinExistence type="predicted"/>